<dbReference type="Proteomes" id="UP000827889">
    <property type="component" value="Chromosome 10"/>
</dbReference>
<feature type="coiled-coil region" evidence="1">
    <location>
        <begin position="675"/>
        <end position="748"/>
    </location>
</feature>
<feature type="compositionally biased region" description="Acidic residues" evidence="2">
    <location>
        <begin position="402"/>
        <end position="424"/>
    </location>
</feature>
<protein>
    <submittedName>
        <fullName evidence="4">Uncharacterized protein LOC115730938 isoform X1</fullName>
    </submittedName>
</protein>
<feature type="compositionally biased region" description="Basic and acidic residues" evidence="2">
    <location>
        <begin position="96"/>
        <end position="108"/>
    </location>
</feature>
<feature type="compositionally biased region" description="Low complexity" evidence="2">
    <location>
        <begin position="848"/>
        <end position="873"/>
    </location>
</feature>
<feature type="compositionally biased region" description="Basic and acidic residues" evidence="2">
    <location>
        <begin position="562"/>
        <end position="571"/>
    </location>
</feature>
<sequence length="912" mass="101413">MSSPSSPLHPPDQDPTPIGPTHHPESSETQTLTLEPDPSKSDGDSQILVPDDDSNQDDPDPVPAPSPRAQDLSFMAPAPAPAATSTFSRRGRKNKKAESKRRAMERKSQQKLKLLVKTFKPIPFASVKALDFSRREDLLHRLGLWEFVHLDFDRALRGNLIAQLVASFSKSERCSYVNGVKIRVSRADLARALKLPAKRVVAGSEGAGEGSETEESVGFVLDLVSNWMLLHDDDTWMMPDEIMSWDKLIREGSFEKVDWAGMMWFMVEKELMQAPGLENCYYASHLQCLIRSQREELLSAEEVEVQDVEEDAGGGDVKMAEPEEQSLELSLGQENADNKADEEEKEGTSIELGLSQNEKFDVENEENAQLSLGFEEKVEAEMEDKTEVGLAEDKGVEKENDNKEEDGYDDVMDSQECKEEEEEQGGQWLLDGKNSSGEHFLQRCRVTEASEMRFDVDLKGVEGEGGAVGEEQEDEELEEEEEEEEEETNEEEPQEPGGFNMSPKFGDLERLPSSNLLHVLESAQIPFNTGMQLRDDSCGEFLASRADSHMGPSSSSIFGNVNKREIDPDNDRMHHQLNGGNKRMRTDGPWDSKSLDFSMCIEQVQQWVEKARMAHEAKEQAYAESGMNHQIFLSQLQQRDALIEHLQKTSNEEIVKKKMEIYRLECELYMMVNLLDGYKKALKETDRKFAEYRSRCPQLDEPLYKDVPGSGGLVLSIRELEKQRLKQEEEEKMKLLALKEKLEEFDNDFTISFKARLEGINLLNSRLYDVEKGLKHLKDSAEKRKASEATIAISPTEENVPEATPATAAPMEENVPEVTPAAAAPMEENVPESTPAAAAPMEENVAEATPAAAASMEENVAEATPAAAASMEESVPEATPAAAASMEESVPEATPGAAAVPEAATTGGQMEE</sequence>
<name>A0ABM3GRN0_9MYRT</name>
<proteinExistence type="predicted"/>
<evidence type="ECO:0000313" key="3">
    <source>
        <dbReference type="Proteomes" id="UP000827889"/>
    </source>
</evidence>
<feature type="region of interest" description="Disordered" evidence="2">
    <location>
        <begin position="1"/>
        <end position="108"/>
    </location>
</feature>
<accession>A0ABM3GRN0</accession>
<feature type="compositionally biased region" description="Pro residues" evidence="2">
    <location>
        <begin position="7"/>
        <end position="18"/>
    </location>
</feature>
<gene>
    <name evidence="4" type="primary">LOC115730938</name>
</gene>
<feature type="region of interest" description="Disordered" evidence="2">
    <location>
        <begin position="455"/>
        <end position="505"/>
    </location>
</feature>
<feature type="compositionally biased region" description="Low complexity" evidence="2">
    <location>
        <begin position="891"/>
        <end position="912"/>
    </location>
</feature>
<reference evidence="4" key="1">
    <citation type="submission" date="2025-08" db="UniProtKB">
        <authorList>
            <consortium name="RefSeq"/>
        </authorList>
    </citation>
    <scope>IDENTIFICATION</scope>
    <source>
        <tissue evidence="4">Leaf</tissue>
    </source>
</reference>
<evidence type="ECO:0000313" key="4">
    <source>
        <dbReference type="RefSeq" id="XP_048127011.1"/>
    </source>
</evidence>
<keyword evidence="1" id="KW-0175">Coiled coil</keyword>
<organism evidence="3 4">
    <name type="scientific">Rhodamnia argentea</name>
    <dbReference type="NCBI Taxonomy" id="178133"/>
    <lineage>
        <taxon>Eukaryota</taxon>
        <taxon>Viridiplantae</taxon>
        <taxon>Streptophyta</taxon>
        <taxon>Embryophyta</taxon>
        <taxon>Tracheophyta</taxon>
        <taxon>Spermatophyta</taxon>
        <taxon>Magnoliopsida</taxon>
        <taxon>eudicotyledons</taxon>
        <taxon>Gunneridae</taxon>
        <taxon>Pentapetalae</taxon>
        <taxon>rosids</taxon>
        <taxon>malvids</taxon>
        <taxon>Myrtales</taxon>
        <taxon>Myrtaceae</taxon>
        <taxon>Myrtoideae</taxon>
        <taxon>Myrteae</taxon>
        <taxon>Australasian group</taxon>
        <taxon>Rhodamnia</taxon>
    </lineage>
</organism>
<feature type="region of interest" description="Disordered" evidence="2">
    <location>
        <begin position="546"/>
        <end position="571"/>
    </location>
</feature>
<feature type="region of interest" description="Disordered" evidence="2">
    <location>
        <begin position="303"/>
        <end position="434"/>
    </location>
</feature>
<dbReference type="RefSeq" id="XP_048127011.1">
    <property type="nucleotide sequence ID" value="XM_048271054.1"/>
</dbReference>
<evidence type="ECO:0000256" key="2">
    <source>
        <dbReference type="SAM" id="MobiDB-lite"/>
    </source>
</evidence>
<feature type="region of interest" description="Disordered" evidence="2">
    <location>
        <begin position="848"/>
        <end position="912"/>
    </location>
</feature>
<dbReference type="PANTHER" id="PTHR35120:SF2">
    <property type="entry name" value="AMINOTRANSFERASE-LIKE PLANT MOBILE DOMAIN-CONTAINING PROTEIN"/>
    <property type="match status" value="1"/>
</dbReference>
<evidence type="ECO:0000256" key="1">
    <source>
        <dbReference type="SAM" id="Coils"/>
    </source>
</evidence>
<feature type="compositionally biased region" description="Basic and acidic residues" evidence="2">
    <location>
        <begin position="374"/>
        <end position="401"/>
    </location>
</feature>
<dbReference type="PANTHER" id="PTHR35120">
    <property type="entry name" value="HISTONE ACETYLTRANSFERASE KAT6B-LIKE"/>
    <property type="match status" value="1"/>
</dbReference>
<feature type="compositionally biased region" description="Acidic residues" evidence="2">
    <location>
        <begin position="303"/>
        <end position="313"/>
    </location>
</feature>
<dbReference type="GeneID" id="115730938"/>
<feature type="compositionally biased region" description="Acidic residues" evidence="2">
    <location>
        <begin position="50"/>
        <end position="60"/>
    </location>
</feature>
<keyword evidence="3" id="KW-1185">Reference proteome</keyword>
<feature type="compositionally biased region" description="Acidic residues" evidence="2">
    <location>
        <begin position="470"/>
        <end position="494"/>
    </location>
</feature>